<proteinExistence type="predicted"/>
<dbReference type="GO" id="GO:0046872">
    <property type="term" value="F:metal ion binding"/>
    <property type="evidence" value="ECO:0007669"/>
    <property type="project" value="UniProtKB-KW"/>
</dbReference>
<sequence>MMITNGSYRENAYLMWDDILRQGVLIDPGEEPSKIIEALLKCQVDVDKILLTHGHHDHCSGIAKLENEIGEIPVYMNQADAPLFRGVLDEAKTLGLHIPVNYVKDNDTVVCGSRTGNVITTPGHTPGCVCYRFGSFLFAGDTLFKGSIGRTDLEGGESKAIIDSIQKKLFSLPYATTVLSGHGPITTLADEMANNPYVAM</sequence>
<dbReference type="EMBL" id="LXWW01000445">
    <property type="protein sequence ID" value="OAO13209.1"/>
    <property type="molecule type" value="Genomic_DNA"/>
</dbReference>
<accession>A0A196SB23</accession>
<gene>
    <name evidence="6" type="ORF">AV274_5102</name>
</gene>
<comment type="cofactor">
    <cofactor evidence="1">
        <name>Zn(2+)</name>
        <dbReference type="ChEBI" id="CHEBI:29105"/>
    </cofactor>
</comment>
<organism evidence="6 7">
    <name type="scientific">Blastocystis sp. subtype 1 (strain ATCC 50177 / NandII)</name>
    <dbReference type="NCBI Taxonomy" id="478820"/>
    <lineage>
        <taxon>Eukaryota</taxon>
        <taxon>Sar</taxon>
        <taxon>Stramenopiles</taxon>
        <taxon>Bigyra</taxon>
        <taxon>Opalozoa</taxon>
        <taxon>Opalinata</taxon>
        <taxon>Blastocystidae</taxon>
        <taxon>Blastocystis</taxon>
    </lineage>
</organism>
<dbReference type="CDD" id="cd06262">
    <property type="entry name" value="metallo-hydrolase-like_MBL-fold"/>
    <property type="match status" value="1"/>
</dbReference>
<dbReference type="InterPro" id="IPR036866">
    <property type="entry name" value="RibonucZ/Hydroxyglut_hydro"/>
</dbReference>
<dbReference type="PANTHER" id="PTHR46233">
    <property type="entry name" value="HYDROXYACYLGLUTATHIONE HYDROLASE GLOC"/>
    <property type="match status" value="1"/>
</dbReference>
<dbReference type="AlphaFoldDB" id="A0A196SB23"/>
<evidence type="ECO:0000256" key="4">
    <source>
        <dbReference type="ARBA" id="ARBA00022833"/>
    </source>
</evidence>
<keyword evidence="2" id="KW-0479">Metal-binding</keyword>
<feature type="domain" description="Metallo-beta-lactamase" evidence="5">
    <location>
        <begin position="9"/>
        <end position="182"/>
    </location>
</feature>
<evidence type="ECO:0000256" key="2">
    <source>
        <dbReference type="ARBA" id="ARBA00022723"/>
    </source>
</evidence>
<dbReference type="STRING" id="478820.A0A196SB23"/>
<keyword evidence="3" id="KW-0378">Hydrolase</keyword>
<dbReference type="InterPro" id="IPR001279">
    <property type="entry name" value="Metallo-B-lactamas"/>
</dbReference>
<dbReference type="OrthoDB" id="17458at2759"/>
<dbReference type="Gene3D" id="3.60.15.10">
    <property type="entry name" value="Ribonuclease Z/Hydroxyacylglutathione hydrolase-like"/>
    <property type="match status" value="1"/>
</dbReference>
<name>A0A196SB23_BLAHN</name>
<dbReference type="SUPFAM" id="SSF56281">
    <property type="entry name" value="Metallo-hydrolase/oxidoreductase"/>
    <property type="match status" value="1"/>
</dbReference>
<protein>
    <submittedName>
        <fullName evidence="6">Beta-lactamase</fullName>
    </submittedName>
</protein>
<dbReference type="InterPro" id="IPR051453">
    <property type="entry name" value="MBL_Glyoxalase_II"/>
</dbReference>
<keyword evidence="7" id="KW-1185">Reference proteome</keyword>
<comment type="caution">
    <text evidence="6">The sequence shown here is derived from an EMBL/GenBank/DDBJ whole genome shotgun (WGS) entry which is preliminary data.</text>
</comment>
<reference evidence="6 7" key="1">
    <citation type="submission" date="2016-05" db="EMBL/GenBank/DDBJ databases">
        <title>Nuclear genome of Blastocystis sp. subtype 1 NandII.</title>
        <authorList>
            <person name="Gentekaki E."/>
            <person name="Curtis B."/>
            <person name="Stairs C."/>
            <person name="Eme L."/>
            <person name="Herman E."/>
            <person name="Klimes V."/>
            <person name="Arias M.C."/>
            <person name="Elias M."/>
            <person name="Hilliou F."/>
            <person name="Klute M."/>
            <person name="Malik S.-B."/>
            <person name="Pightling A."/>
            <person name="Rachubinski R."/>
            <person name="Salas D."/>
            <person name="Schlacht A."/>
            <person name="Suga H."/>
            <person name="Archibald J."/>
            <person name="Ball S.G."/>
            <person name="Clark G."/>
            <person name="Dacks J."/>
            <person name="Van Der Giezen M."/>
            <person name="Tsaousis A."/>
            <person name="Roger A."/>
        </authorList>
    </citation>
    <scope>NUCLEOTIDE SEQUENCE [LARGE SCALE GENOMIC DNA]</scope>
    <source>
        <strain evidence="7">ATCC 50177 / NandII</strain>
    </source>
</reference>
<dbReference type="Proteomes" id="UP000078348">
    <property type="component" value="Unassembled WGS sequence"/>
</dbReference>
<evidence type="ECO:0000256" key="1">
    <source>
        <dbReference type="ARBA" id="ARBA00001947"/>
    </source>
</evidence>
<evidence type="ECO:0000313" key="6">
    <source>
        <dbReference type="EMBL" id="OAO13209.1"/>
    </source>
</evidence>
<dbReference type="Pfam" id="PF00753">
    <property type="entry name" value="Lactamase_B"/>
    <property type="match status" value="1"/>
</dbReference>
<dbReference type="GO" id="GO:0016787">
    <property type="term" value="F:hydrolase activity"/>
    <property type="evidence" value="ECO:0007669"/>
    <property type="project" value="UniProtKB-KW"/>
</dbReference>
<evidence type="ECO:0000259" key="5">
    <source>
        <dbReference type="SMART" id="SM00849"/>
    </source>
</evidence>
<dbReference type="PANTHER" id="PTHR46233:SF3">
    <property type="entry name" value="HYDROXYACYLGLUTATHIONE HYDROLASE GLOC"/>
    <property type="match status" value="1"/>
</dbReference>
<evidence type="ECO:0000256" key="3">
    <source>
        <dbReference type="ARBA" id="ARBA00022801"/>
    </source>
</evidence>
<keyword evidence="4" id="KW-0862">Zinc</keyword>
<dbReference type="SMART" id="SM00849">
    <property type="entry name" value="Lactamase_B"/>
    <property type="match status" value="1"/>
</dbReference>
<evidence type="ECO:0000313" key="7">
    <source>
        <dbReference type="Proteomes" id="UP000078348"/>
    </source>
</evidence>